<protein>
    <submittedName>
        <fullName evidence="1">Uncharacterized protein</fullName>
    </submittedName>
</protein>
<reference evidence="1" key="1">
    <citation type="submission" date="2022-04" db="EMBL/GenBank/DDBJ databases">
        <title>Genome of the entomopathogenic fungus Entomophthora muscae.</title>
        <authorList>
            <person name="Elya C."/>
            <person name="Lovett B.R."/>
            <person name="Lee E."/>
            <person name="Macias A.M."/>
            <person name="Hajek A.E."/>
            <person name="De Bivort B.L."/>
            <person name="Kasson M.T."/>
            <person name="De Fine Licht H.H."/>
            <person name="Stajich J.E."/>
        </authorList>
    </citation>
    <scope>NUCLEOTIDE SEQUENCE</scope>
    <source>
        <strain evidence="1">Berkeley</strain>
    </source>
</reference>
<keyword evidence="2" id="KW-1185">Reference proteome</keyword>
<name>A0ACC2RYG5_9FUNG</name>
<organism evidence="1 2">
    <name type="scientific">Entomophthora muscae</name>
    <dbReference type="NCBI Taxonomy" id="34485"/>
    <lineage>
        <taxon>Eukaryota</taxon>
        <taxon>Fungi</taxon>
        <taxon>Fungi incertae sedis</taxon>
        <taxon>Zoopagomycota</taxon>
        <taxon>Entomophthoromycotina</taxon>
        <taxon>Entomophthoromycetes</taxon>
        <taxon>Entomophthorales</taxon>
        <taxon>Entomophthoraceae</taxon>
        <taxon>Entomophthora</taxon>
    </lineage>
</organism>
<accession>A0ACC2RYG5</accession>
<dbReference type="Proteomes" id="UP001165960">
    <property type="component" value="Unassembled WGS sequence"/>
</dbReference>
<evidence type="ECO:0000313" key="2">
    <source>
        <dbReference type="Proteomes" id="UP001165960"/>
    </source>
</evidence>
<proteinExistence type="predicted"/>
<evidence type="ECO:0000313" key="1">
    <source>
        <dbReference type="EMBL" id="KAJ9055060.1"/>
    </source>
</evidence>
<dbReference type="EMBL" id="QTSX02006414">
    <property type="protein sequence ID" value="KAJ9055060.1"/>
    <property type="molecule type" value="Genomic_DNA"/>
</dbReference>
<gene>
    <name evidence="1" type="ORF">DSO57_1008098</name>
</gene>
<sequence>MSSQRMKLSGYQEYCDAPSGEGGADAGTEMVHQGRAFSATAQGPATGKAESINPVSARYSTPSN</sequence>
<comment type="caution">
    <text evidence="1">The sequence shown here is derived from an EMBL/GenBank/DDBJ whole genome shotgun (WGS) entry which is preliminary data.</text>
</comment>